<keyword evidence="2" id="KW-0436">Ligase</keyword>
<dbReference type="GO" id="GO:0016874">
    <property type="term" value="F:ligase activity"/>
    <property type="evidence" value="ECO:0007669"/>
    <property type="project" value="UniProtKB-KW"/>
</dbReference>
<proteinExistence type="predicted"/>
<dbReference type="RefSeq" id="WP_311369736.1">
    <property type="nucleotide sequence ID" value="NZ_JAVRHX010000005.1"/>
</dbReference>
<keyword evidence="2" id="KW-0378">Hydrolase</keyword>
<gene>
    <name evidence="2" type="primary">pdeM</name>
    <name evidence="2" type="ORF">RM552_15285</name>
</gene>
<dbReference type="Gene3D" id="3.60.21.10">
    <property type="match status" value="1"/>
</dbReference>
<accession>A0ABU2ZU95</accession>
<evidence type="ECO:0000259" key="1">
    <source>
        <dbReference type="Pfam" id="PF00149"/>
    </source>
</evidence>
<organism evidence="2 3">
    <name type="scientific">Glaciecola petra</name>
    <dbReference type="NCBI Taxonomy" id="3075602"/>
    <lineage>
        <taxon>Bacteria</taxon>
        <taxon>Pseudomonadati</taxon>
        <taxon>Pseudomonadota</taxon>
        <taxon>Gammaproteobacteria</taxon>
        <taxon>Alteromonadales</taxon>
        <taxon>Alteromonadaceae</taxon>
        <taxon>Glaciecola</taxon>
    </lineage>
</organism>
<evidence type="ECO:0000313" key="3">
    <source>
        <dbReference type="Proteomes" id="UP001253545"/>
    </source>
</evidence>
<dbReference type="InterPro" id="IPR026336">
    <property type="entry name" value="PdeM-like"/>
</dbReference>
<sequence length="237" mass="26726">MLSAEALKELIQQHKVIPIHFGTQSLLLAADGVLIWPRYDAIIFSDLHLEKGSFLSQFSNPIPRLDSRNTLTRIQNCLERYACKWVICLGDSLHDGNAVNRMEDTDLSSLNELVNTTHRWTWVQGNHDPDIPKVVLGERSANIQLDGLLLTHEPENLALFDDICAQIVGHFHPKLTIKLANRKVNGKSFLLDDKILIMPAFGKYTGGLDSDDLAFKALVNDKLRSRYLMHGASIYKI</sequence>
<dbReference type="EC" id="3.1.-.-" evidence="2"/>
<dbReference type="InterPro" id="IPR004843">
    <property type="entry name" value="Calcineurin-like_PHP"/>
</dbReference>
<dbReference type="GO" id="GO:0016787">
    <property type="term" value="F:hydrolase activity"/>
    <property type="evidence" value="ECO:0007669"/>
    <property type="project" value="UniProtKB-KW"/>
</dbReference>
<dbReference type="InterPro" id="IPR024173">
    <property type="entry name" value="Pesterase_MJ0037-like"/>
</dbReference>
<dbReference type="Pfam" id="PF00149">
    <property type="entry name" value="Metallophos"/>
    <property type="match status" value="1"/>
</dbReference>
<dbReference type="PANTHER" id="PTHR39323:SF1">
    <property type="entry name" value="BLR1149 PROTEIN"/>
    <property type="match status" value="1"/>
</dbReference>
<keyword evidence="3" id="KW-1185">Reference proteome</keyword>
<dbReference type="PANTHER" id="PTHR39323">
    <property type="entry name" value="BLR1149 PROTEIN"/>
    <property type="match status" value="1"/>
</dbReference>
<dbReference type="GO" id="GO:0004519">
    <property type="term" value="F:endonuclease activity"/>
    <property type="evidence" value="ECO:0007669"/>
    <property type="project" value="UniProtKB-KW"/>
</dbReference>
<keyword evidence="2" id="KW-0255">Endonuclease</keyword>
<dbReference type="Proteomes" id="UP001253545">
    <property type="component" value="Unassembled WGS sequence"/>
</dbReference>
<protein>
    <submittedName>
        <fullName evidence="2">Ligase-associated DNA damage response endonuclease PdeM</fullName>
        <ecNumber evidence="2">3.1.-.-</ecNumber>
    </submittedName>
</protein>
<dbReference type="NCBIfam" id="TIGR04123">
    <property type="entry name" value="P_estr_lig_assc"/>
    <property type="match status" value="1"/>
</dbReference>
<dbReference type="PIRSF" id="PIRSF000887">
    <property type="entry name" value="Pesterase_MJ0037"/>
    <property type="match status" value="1"/>
</dbReference>
<feature type="domain" description="Calcineurin-like phosphoesterase" evidence="1">
    <location>
        <begin position="42"/>
        <end position="136"/>
    </location>
</feature>
<dbReference type="SUPFAM" id="SSF56300">
    <property type="entry name" value="Metallo-dependent phosphatases"/>
    <property type="match status" value="1"/>
</dbReference>
<comment type="caution">
    <text evidence="2">The sequence shown here is derived from an EMBL/GenBank/DDBJ whole genome shotgun (WGS) entry which is preliminary data.</text>
</comment>
<keyword evidence="2" id="KW-0540">Nuclease</keyword>
<reference evidence="2 3" key="1">
    <citation type="submission" date="2023-09" db="EMBL/GenBank/DDBJ databases">
        <authorList>
            <person name="Rey-Velasco X."/>
        </authorList>
    </citation>
    <scope>NUCLEOTIDE SEQUENCE [LARGE SCALE GENOMIC DNA]</scope>
    <source>
        <strain evidence="2 3">P117</strain>
    </source>
</reference>
<evidence type="ECO:0000313" key="2">
    <source>
        <dbReference type="EMBL" id="MDT0596217.1"/>
    </source>
</evidence>
<dbReference type="InterPro" id="IPR029052">
    <property type="entry name" value="Metallo-depent_PP-like"/>
</dbReference>
<name>A0ABU2ZU95_9ALTE</name>
<dbReference type="EMBL" id="JAVRHX010000005">
    <property type="protein sequence ID" value="MDT0596217.1"/>
    <property type="molecule type" value="Genomic_DNA"/>
</dbReference>